<dbReference type="EMBL" id="KL367597">
    <property type="protein sequence ID" value="KFD62382.1"/>
    <property type="molecule type" value="Genomic_DNA"/>
</dbReference>
<accession>A0A085MYT6</accession>
<organism evidence="1">
    <name type="scientific">Trichuris suis</name>
    <name type="common">pig whipworm</name>
    <dbReference type="NCBI Taxonomy" id="68888"/>
    <lineage>
        <taxon>Eukaryota</taxon>
        <taxon>Metazoa</taxon>
        <taxon>Ecdysozoa</taxon>
        <taxon>Nematoda</taxon>
        <taxon>Enoplea</taxon>
        <taxon>Dorylaimia</taxon>
        <taxon>Trichinellida</taxon>
        <taxon>Trichuridae</taxon>
        <taxon>Trichuris</taxon>
    </lineage>
</organism>
<reference evidence="1" key="1">
    <citation type="journal article" date="2014" name="Nat. Genet.">
        <title>Genome and transcriptome of the porcine whipworm Trichuris suis.</title>
        <authorList>
            <person name="Jex A.R."/>
            <person name="Nejsum P."/>
            <person name="Schwarz E.M."/>
            <person name="Hu L."/>
            <person name="Young N.D."/>
            <person name="Hall R.S."/>
            <person name="Korhonen P.K."/>
            <person name="Liao S."/>
            <person name="Thamsborg S."/>
            <person name="Xia J."/>
            <person name="Xu P."/>
            <person name="Wang S."/>
            <person name="Scheerlinck J.P."/>
            <person name="Hofmann A."/>
            <person name="Sternberg P.W."/>
            <person name="Wang J."/>
            <person name="Gasser R.B."/>
        </authorList>
    </citation>
    <scope>NUCLEOTIDE SEQUENCE [LARGE SCALE GENOMIC DNA]</scope>
    <source>
        <strain evidence="1">DCEP-RM93F</strain>
    </source>
</reference>
<protein>
    <submittedName>
        <fullName evidence="1">Uncharacterized protein</fullName>
    </submittedName>
</protein>
<gene>
    <name evidence="1" type="ORF">M514_25505</name>
</gene>
<dbReference type="AlphaFoldDB" id="A0A085MYT6"/>
<proteinExistence type="predicted"/>
<name>A0A085MYT6_9BILA</name>
<sequence>MRRGPEVGLVSLVLPSKYCKDIVHVTSKGLLEWVCTPGCLEGWTSGLDRCFPTKGRISRFKYELSSEKMLLMEETTGRKGISTLCILALPTDIRSYLMWSPRAKRIAPSISSESRDQIVYDADRNRAKNCLWSRIVARSNAIPVENSIRDARFASIANIEAKIAQNIGLITFHFLIPIISDGMPADGT</sequence>
<evidence type="ECO:0000313" key="1">
    <source>
        <dbReference type="EMBL" id="KFD62382.1"/>
    </source>
</evidence>
<dbReference type="Proteomes" id="UP000030758">
    <property type="component" value="Unassembled WGS sequence"/>
</dbReference>